<sequence length="120" mass="14357">MNNNKCKKYRFTLKYIPYIVIVIAIIMGILFGINFALNNISYNYNKKLQIENRNFEKAEKLIEKELGINKKFMYIDLEDESCGTVQTKGKKYKVIFYTQKIKGEKEWYEPIRIKNIVQLK</sequence>
<dbReference type="AlphaFoldDB" id="A0A1L3NGR6"/>
<gene>
    <name evidence="2" type="ORF">NPD5_3921</name>
</gene>
<evidence type="ECO:0000313" key="2">
    <source>
        <dbReference type="EMBL" id="APH15306.1"/>
    </source>
</evidence>
<dbReference type="Proteomes" id="UP000182204">
    <property type="component" value="Chromosome"/>
</dbReference>
<keyword evidence="1" id="KW-0812">Transmembrane</keyword>
<dbReference type="EMBL" id="CP013243">
    <property type="protein sequence ID" value="APH15306.1"/>
    <property type="molecule type" value="Genomic_DNA"/>
</dbReference>
<name>A0A1L3NGR6_CLOSG</name>
<evidence type="ECO:0008006" key="4">
    <source>
        <dbReference type="Google" id="ProtNLM"/>
    </source>
</evidence>
<keyword evidence="1" id="KW-0472">Membrane</keyword>
<accession>A0A1L3NGR6</accession>
<dbReference type="RefSeq" id="WP_072587047.1">
    <property type="nucleotide sequence ID" value="NZ_CP013243.1"/>
</dbReference>
<proteinExistence type="predicted"/>
<protein>
    <recommendedName>
        <fullName evidence="4">DUF3139 domain-containing protein</fullName>
    </recommendedName>
</protein>
<keyword evidence="1" id="KW-1133">Transmembrane helix</keyword>
<feature type="transmembrane region" description="Helical" evidence="1">
    <location>
        <begin position="15"/>
        <end position="37"/>
    </location>
</feature>
<reference evidence="2 3" key="1">
    <citation type="submission" date="2015-11" db="EMBL/GenBank/DDBJ databases">
        <authorList>
            <person name="Hill K.K."/>
            <person name="Shirey T.B."/>
            <person name="Raphael B."/>
            <person name="Daligault H.E."/>
            <person name="Davenport K.W."/>
            <person name="Bruce D.C."/>
            <person name="Foley B.T."/>
            <person name="Johnson S.L."/>
        </authorList>
    </citation>
    <scope>NUCLEOTIDE SEQUENCE [LARGE SCALE GENOMIC DNA]</scope>
    <source>
        <strain evidence="2 3">CDC_1632</strain>
    </source>
</reference>
<evidence type="ECO:0000313" key="3">
    <source>
        <dbReference type="Proteomes" id="UP000182204"/>
    </source>
</evidence>
<evidence type="ECO:0000256" key="1">
    <source>
        <dbReference type="SAM" id="Phobius"/>
    </source>
</evidence>
<organism evidence="2 3">
    <name type="scientific">Clostridium sporogenes</name>
    <dbReference type="NCBI Taxonomy" id="1509"/>
    <lineage>
        <taxon>Bacteria</taxon>
        <taxon>Bacillati</taxon>
        <taxon>Bacillota</taxon>
        <taxon>Clostridia</taxon>
        <taxon>Eubacteriales</taxon>
        <taxon>Clostridiaceae</taxon>
        <taxon>Clostridium</taxon>
    </lineage>
</organism>